<feature type="domain" description="SWIM-type" evidence="2">
    <location>
        <begin position="1"/>
        <end position="34"/>
    </location>
</feature>
<dbReference type="GO" id="GO:0008270">
    <property type="term" value="F:zinc ion binding"/>
    <property type="evidence" value="ECO:0007669"/>
    <property type="project" value="UniProtKB-KW"/>
</dbReference>
<evidence type="ECO:0000313" key="3">
    <source>
        <dbReference type="EMBL" id="MMS77190.1"/>
    </source>
</evidence>
<organism evidence="3">
    <name type="scientific">Salmonella enterica</name>
    <name type="common">Salmonella choleraesuis</name>
    <dbReference type="NCBI Taxonomy" id="28901"/>
    <lineage>
        <taxon>Bacteria</taxon>
        <taxon>Pseudomonadati</taxon>
        <taxon>Pseudomonadota</taxon>
        <taxon>Gammaproteobacteria</taxon>
        <taxon>Enterobacterales</taxon>
        <taxon>Enterobacteriaceae</taxon>
        <taxon>Salmonella</taxon>
    </lineage>
</organism>
<reference evidence="3" key="1">
    <citation type="submission" date="2018-10" db="EMBL/GenBank/DDBJ databases">
        <authorList>
            <consortium name="PulseNet: The National Subtyping Network for Foodborne Disease Surveillance"/>
            <person name="Tarr C.L."/>
            <person name="Trees E."/>
            <person name="Katz L.S."/>
            <person name="Carleton-Romer H.A."/>
            <person name="Stroika S."/>
            <person name="Kucerova Z."/>
            <person name="Roache K.F."/>
            <person name="Sabol A.L."/>
            <person name="Besser J."/>
            <person name="Gerner-Smidt P."/>
        </authorList>
    </citation>
    <scope>NUCLEOTIDE SEQUENCE [LARGE SCALE GENOMIC DNA]</scope>
    <source>
        <strain evidence="3">PNUSAS052121</strain>
    </source>
</reference>
<comment type="caution">
    <text evidence="3">The sequence shown here is derived from an EMBL/GenBank/DDBJ whole genome shotgun (WGS) entry which is preliminary data.</text>
</comment>
<keyword evidence="1" id="KW-0862">Zinc</keyword>
<gene>
    <name evidence="3" type="ORF">D9O31_11545</name>
</gene>
<name>A0A403T070_SALER</name>
<dbReference type="AlphaFoldDB" id="A0A403T070"/>
<keyword evidence="1" id="KW-0863">Zinc-finger</keyword>
<protein>
    <recommendedName>
        <fullName evidence="2">SWIM-type domain-containing protein</fullName>
    </recommendedName>
</protein>
<dbReference type="Proteomes" id="UP000839526">
    <property type="component" value="Unassembled WGS sequence"/>
</dbReference>
<proteinExistence type="predicted"/>
<keyword evidence="1" id="KW-0479">Metal-binding</keyword>
<dbReference type="InterPro" id="IPR007527">
    <property type="entry name" value="Znf_SWIM"/>
</dbReference>
<evidence type="ECO:0000259" key="2">
    <source>
        <dbReference type="PROSITE" id="PS50966"/>
    </source>
</evidence>
<evidence type="ECO:0000256" key="1">
    <source>
        <dbReference type="PROSITE-ProRule" id="PRU00325"/>
    </source>
</evidence>
<dbReference type="PROSITE" id="PS50966">
    <property type="entry name" value="ZF_SWIM"/>
    <property type="match status" value="1"/>
</dbReference>
<sequence>MNDDSGKLIVLCSCPAAQKDWMCRHIICLFSMDEWEIDDMYLHDKKNSKASIGQAMQMLQQNPFVTMRFQKLIATSNELEDSFENVKNIKKECTIYIKEEMCALVQPDHEQPKFTVTDLDAIYNYLIQNKIVEYRNTLENIFKKLNTSKK</sequence>
<dbReference type="EMBL" id="RWAH01000009">
    <property type="protein sequence ID" value="MMS77190.1"/>
    <property type="molecule type" value="Genomic_DNA"/>
</dbReference>
<accession>A0A403T070</accession>